<dbReference type="PROSITE" id="PS51257">
    <property type="entry name" value="PROKAR_LIPOPROTEIN"/>
    <property type="match status" value="1"/>
</dbReference>
<dbReference type="PROSITE" id="PS50983">
    <property type="entry name" value="FE_B12_PBP"/>
    <property type="match status" value="1"/>
</dbReference>
<dbReference type="PANTHER" id="PTHR30532">
    <property type="entry name" value="IRON III DICITRATE-BINDING PERIPLASMIC PROTEIN"/>
    <property type="match status" value="1"/>
</dbReference>
<dbReference type="EMBL" id="JBHUML010000002">
    <property type="protein sequence ID" value="MFD2705518.1"/>
    <property type="molecule type" value="Genomic_DNA"/>
</dbReference>
<keyword evidence="3" id="KW-0813">Transport</keyword>
<evidence type="ECO:0000256" key="3">
    <source>
        <dbReference type="ARBA" id="ARBA00022448"/>
    </source>
</evidence>
<reference evidence="9" key="1">
    <citation type="journal article" date="2019" name="Int. J. Syst. Evol. Microbiol.">
        <title>The Global Catalogue of Microorganisms (GCM) 10K type strain sequencing project: providing services to taxonomists for standard genome sequencing and annotation.</title>
        <authorList>
            <consortium name="The Broad Institute Genomics Platform"/>
            <consortium name="The Broad Institute Genome Sequencing Center for Infectious Disease"/>
            <person name="Wu L."/>
            <person name="Ma J."/>
        </authorList>
    </citation>
    <scope>NUCLEOTIDE SEQUENCE [LARGE SCALE GENOMIC DNA]</scope>
    <source>
        <strain evidence="9">KCTC 33792</strain>
    </source>
</reference>
<evidence type="ECO:0000256" key="2">
    <source>
        <dbReference type="ARBA" id="ARBA00008814"/>
    </source>
</evidence>
<evidence type="ECO:0000256" key="5">
    <source>
        <dbReference type="SAM" id="MobiDB-lite"/>
    </source>
</evidence>
<protein>
    <submittedName>
        <fullName evidence="8">Siderophore ABC transporter substrate-binding protein</fullName>
    </submittedName>
</protein>
<accession>A0ABW5T1U5</accession>
<keyword evidence="9" id="KW-1185">Reference proteome</keyword>
<dbReference type="Proteomes" id="UP001597520">
    <property type="component" value="Unassembled WGS sequence"/>
</dbReference>
<dbReference type="Gene3D" id="3.40.50.1980">
    <property type="entry name" value="Nitrogenase molybdenum iron protein domain"/>
    <property type="match status" value="2"/>
</dbReference>
<dbReference type="RefSeq" id="WP_380712759.1">
    <property type="nucleotide sequence ID" value="NZ_JBHUML010000002.1"/>
</dbReference>
<dbReference type="InterPro" id="IPR033870">
    <property type="entry name" value="FatB"/>
</dbReference>
<name>A0ABW5T1U5_9BACI</name>
<comment type="caution">
    <text evidence="8">The sequence shown here is derived from an EMBL/GenBank/DDBJ whole genome shotgun (WGS) entry which is preliminary data.</text>
</comment>
<evidence type="ECO:0000313" key="8">
    <source>
        <dbReference type="EMBL" id="MFD2705518.1"/>
    </source>
</evidence>
<feature type="compositionally biased region" description="Basic and acidic residues" evidence="5">
    <location>
        <begin position="52"/>
        <end position="66"/>
    </location>
</feature>
<dbReference type="Pfam" id="PF01497">
    <property type="entry name" value="Peripla_BP_2"/>
    <property type="match status" value="1"/>
</dbReference>
<feature type="chain" id="PRO_5047030906" evidence="6">
    <location>
        <begin position="22"/>
        <end position="326"/>
    </location>
</feature>
<dbReference type="PANTHER" id="PTHR30532:SF28">
    <property type="entry name" value="PETROBACTIN-BINDING PROTEIN YCLQ"/>
    <property type="match status" value="1"/>
</dbReference>
<feature type="region of interest" description="Disordered" evidence="5">
    <location>
        <begin position="22"/>
        <end position="66"/>
    </location>
</feature>
<gene>
    <name evidence="8" type="ORF">ACFSUB_08560</name>
</gene>
<dbReference type="CDD" id="cd01140">
    <property type="entry name" value="FatB"/>
    <property type="match status" value="1"/>
</dbReference>
<dbReference type="InterPro" id="IPR051313">
    <property type="entry name" value="Bact_iron-sidero_bind"/>
</dbReference>
<keyword evidence="4 6" id="KW-0732">Signal</keyword>
<dbReference type="SUPFAM" id="SSF53807">
    <property type="entry name" value="Helical backbone' metal receptor"/>
    <property type="match status" value="1"/>
</dbReference>
<evidence type="ECO:0000256" key="4">
    <source>
        <dbReference type="ARBA" id="ARBA00022729"/>
    </source>
</evidence>
<evidence type="ECO:0000256" key="1">
    <source>
        <dbReference type="ARBA" id="ARBA00004193"/>
    </source>
</evidence>
<proteinExistence type="inferred from homology"/>
<dbReference type="InterPro" id="IPR002491">
    <property type="entry name" value="ABC_transptr_periplasmic_BD"/>
</dbReference>
<evidence type="ECO:0000256" key="6">
    <source>
        <dbReference type="SAM" id="SignalP"/>
    </source>
</evidence>
<evidence type="ECO:0000313" key="9">
    <source>
        <dbReference type="Proteomes" id="UP001597520"/>
    </source>
</evidence>
<evidence type="ECO:0000259" key="7">
    <source>
        <dbReference type="PROSITE" id="PS50983"/>
    </source>
</evidence>
<comment type="subcellular location">
    <subcellularLocation>
        <location evidence="1">Cell membrane</location>
        <topology evidence="1">Lipid-anchor</topology>
    </subcellularLocation>
</comment>
<comment type="similarity">
    <text evidence="2">Belongs to the bacterial solute-binding protein 8 family.</text>
</comment>
<sequence length="326" mass="35320">MKQWKTMIAGGLLVLGMTACGTENSEEASGESTDTSGDGGSGSESTAAEEVTISHEMGETTVEKNPEDVVVFDYGTLDTLDTLGVEPAGLPQSTVPEYLSKYESSDYENVGSLKEPDFEKIAAMEPDLILISGRQQSAYEELSDIAPTVDMSVDTTKYWDSFTSNVEKIGNIFNKEEQVEEELGSIRDTIDTLKEEASSAEGDALITLANNGELSVYGAGSRFGIIHDEFGFKQADKNIETSTHGQSVSFEYVKEEDPEYLFVIDRSAVVGGDTSAKEVIENELTEETTAYKNDNIIYLNPEYWYISGGGLQSVPAMAEQASAALE</sequence>
<organism evidence="8 9">
    <name type="scientific">Salibacterium lacus</name>
    <dbReference type="NCBI Taxonomy" id="1898109"/>
    <lineage>
        <taxon>Bacteria</taxon>
        <taxon>Bacillati</taxon>
        <taxon>Bacillota</taxon>
        <taxon>Bacilli</taxon>
        <taxon>Bacillales</taxon>
        <taxon>Bacillaceae</taxon>
    </lineage>
</organism>
<feature type="domain" description="Fe/B12 periplasmic-binding" evidence="7">
    <location>
        <begin position="68"/>
        <end position="326"/>
    </location>
</feature>
<feature type="signal peptide" evidence="6">
    <location>
        <begin position="1"/>
        <end position="21"/>
    </location>
</feature>